<proteinExistence type="inferred from homology"/>
<keyword evidence="4 8" id="KW-0812">Transmembrane</keyword>
<keyword evidence="3" id="KW-0488">Methylation</keyword>
<feature type="transmembrane region" description="Helical" evidence="8">
    <location>
        <begin position="12"/>
        <end position="30"/>
    </location>
</feature>
<organism evidence="9 10">
    <name type="scientific">Microbulbifer thermotolerans</name>
    <dbReference type="NCBI Taxonomy" id="252514"/>
    <lineage>
        <taxon>Bacteria</taxon>
        <taxon>Pseudomonadati</taxon>
        <taxon>Pseudomonadota</taxon>
        <taxon>Gammaproteobacteria</taxon>
        <taxon>Cellvibrionales</taxon>
        <taxon>Microbulbiferaceae</taxon>
        <taxon>Microbulbifer</taxon>
    </lineage>
</organism>
<evidence type="ECO:0000256" key="1">
    <source>
        <dbReference type="ARBA" id="ARBA00004167"/>
    </source>
</evidence>
<reference evidence="10" key="1">
    <citation type="submission" date="2016-03" db="EMBL/GenBank/DDBJ databases">
        <authorList>
            <person name="Lee Y.-S."/>
            <person name="Choi Y.-L."/>
        </authorList>
    </citation>
    <scope>NUCLEOTIDE SEQUENCE [LARGE SCALE GENOMIC DNA]</scope>
    <source>
        <strain evidence="10">DAU221</strain>
    </source>
</reference>
<dbReference type="PANTHER" id="PTHR30093:SF34">
    <property type="entry name" value="PREPILIN PEPTIDASE-DEPENDENT PROTEIN D"/>
    <property type="match status" value="1"/>
</dbReference>
<dbReference type="GO" id="GO:0009289">
    <property type="term" value="C:pilus"/>
    <property type="evidence" value="ECO:0007669"/>
    <property type="project" value="InterPro"/>
</dbReference>
<dbReference type="Proteomes" id="UP000076077">
    <property type="component" value="Chromosome"/>
</dbReference>
<evidence type="ECO:0000256" key="5">
    <source>
        <dbReference type="ARBA" id="ARBA00022989"/>
    </source>
</evidence>
<comment type="similarity">
    <text evidence="2 7">Belongs to the N-Me-Phe pilin family.</text>
</comment>
<keyword evidence="6 8" id="KW-0472">Membrane</keyword>
<keyword evidence="5 8" id="KW-1133">Transmembrane helix</keyword>
<evidence type="ECO:0000256" key="4">
    <source>
        <dbReference type="ARBA" id="ARBA00022692"/>
    </source>
</evidence>
<dbReference type="Pfam" id="PF07963">
    <property type="entry name" value="N_methyl"/>
    <property type="match status" value="1"/>
</dbReference>
<dbReference type="KEGG" id="mthd:A3224_05305"/>
<dbReference type="PRINTS" id="PR00885">
    <property type="entry name" value="BCTERIALGSPH"/>
</dbReference>
<evidence type="ECO:0000256" key="6">
    <source>
        <dbReference type="ARBA" id="ARBA00023136"/>
    </source>
</evidence>
<dbReference type="Gene3D" id="3.30.700.10">
    <property type="entry name" value="Glycoprotein, Type 4 Pilin"/>
    <property type="match status" value="1"/>
</dbReference>
<keyword evidence="7" id="KW-0281">Fimbrium</keyword>
<keyword evidence="10" id="KW-1185">Reference proteome</keyword>
<dbReference type="NCBIfam" id="TIGR02532">
    <property type="entry name" value="IV_pilin_GFxxxE"/>
    <property type="match status" value="1"/>
</dbReference>
<protein>
    <submittedName>
        <fullName evidence="9">Pilus assembly protein</fullName>
    </submittedName>
</protein>
<evidence type="ECO:0000256" key="2">
    <source>
        <dbReference type="ARBA" id="ARBA00005233"/>
    </source>
</evidence>
<dbReference type="GO" id="GO:0015627">
    <property type="term" value="C:type II protein secretion system complex"/>
    <property type="evidence" value="ECO:0007669"/>
    <property type="project" value="InterPro"/>
</dbReference>
<dbReference type="InterPro" id="IPR001082">
    <property type="entry name" value="Pilin"/>
</dbReference>
<gene>
    <name evidence="9" type="ORF">A3224_05305</name>
</gene>
<dbReference type="OrthoDB" id="5918848at2"/>
<evidence type="ECO:0000256" key="3">
    <source>
        <dbReference type="ARBA" id="ARBA00022481"/>
    </source>
</evidence>
<dbReference type="InterPro" id="IPR045584">
    <property type="entry name" value="Pilin-like"/>
</dbReference>
<evidence type="ECO:0000256" key="7">
    <source>
        <dbReference type="RuleBase" id="RU000389"/>
    </source>
</evidence>
<evidence type="ECO:0000256" key="8">
    <source>
        <dbReference type="SAM" id="Phobius"/>
    </source>
</evidence>
<dbReference type="EMBL" id="CP014864">
    <property type="protein sequence ID" value="AMX04072.1"/>
    <property type="molecule type" value="Genomic_DNA"/>
</dbReference>
<dbReference type="GeneID" id="76607469"/>
<dbReference type="SUPFAM" id="SSF54523">
    <property type="entry name" value="Pili subunits"/>
    <property type="match status" value="1"/>
</dbReference>
<dbReference type="InterPro" id="IPR002416">
    <property type="entry name" value="T2SS_protein-GspH"/>
</dbReference>
<accession>A0A143HS25</accession>
<dbReference type="PROSITE" id="PS00409">
    <property type="entry name" value="PROKAR_NTER_METHYL"/>
    <property type="match status" value="1"/>
</dbReference>
<dbReference type="GO" id="GO:0007155">
    <property type="term" value="P:cell adhesion"/>
    <property type="evidence" value="ECO:0007669"/>
    <property type="project" value="InterPro"/>
</dbReference>
<dbReference type="STRING" id="252514.A3224_05305"/>
<evidence type="ECO:0000313" key="10">
    <source>
        <dbReference type="Proteomes" id="UP000076077"/>
    </source>
</evidence>
<dbReference type="PANTHER" id="PTHR30093">
    <property type="entry name" value="GENERAL SECRETION PATHWAY PROTEIN G"/>
    <property type="match status" value="1"/>
</dbReference>
<evidence type="ECO:0000313" key="9">
    <source>
        <dbReference type="EMBL" id="AMX04072.1"/>
    </source>
</evidence>
<dbReference type="RefSeq" id="WP_067157510.1">
    <property type="nucleotide sequence ID" value="NZ_CP014864.1"/>
</dbReference>
<sequence>MKKQQGFTLIELMIVVAIIGILAAVALPAYQDYTVRAKVTEGLALASAAKATVAENAVSGTSPLNLGWTPPGSTDAVNAVAVDGSTGVITITYSNSAGNGTITLSPAAGGSALSAGTVPTTSLVWDCKGGSLDDKFRPSNCR</sequence>
<dbReference type="Pfam" id="PF00114">
    <property type="entry name" value="Pilin"/>
    <property type="match status" value="1"/>
</dbReference>
<comment type="subcellular location">
    <subcellularLocation>
        <location evidence="1">Membrane</location>
        <topology evidence="1">Single-pass membrane protein</topology>
    </subcellularLocation>
</comment>
<dbReference type="GO" id="GO:0015628">
    <property type="term" value="P:protein secretion by the type II secretion system"/>
    <property type="evidence" value="ECO:0007669"/>
    <property type="project" value="InterPro"/>
</dbReference>
<dbReference type="AlphaFoldDB" id="A0A143HS25"/>
<dbReference type="InterPro" id="IPR012902">
    <property type="entry name" value="N_methyl_site"/>
</dbReference>
<dbReference type="GO" id="GO:0016020">
    <property type="term" value="C:membrane"/>
    <property type="evidence" value="ECO:0007669"/>
    <property type="project" value="UniProtKB-SubCell"/>
</dbReference>
<name>A0A143HS25_MICTH</name>